<dbReference type="Proteomes" id="UP000571084">
    <property type="component" value="Unassembled WGS sequence"/>
</dbReference>
<accession>A0A840RSR3</accession>
<dbReference type="AlphaFoldDB" id="A0A840RSR3"/>
<keyword evidence="2" id="KW-1185">Reference proteome</keyword>
<evidence type="ECO:0000313" key="2">
    <source>
        <dbReference type="Proteomes" id="UP000571084"/>
    </source>
</evidence>
<proteinExistence type="predicted"/>
<organism evidence="1 2">
    <name type="scientific">Glaciimonas immobilis</name>
    <dbReference type="NCBI Taxonomy" id="728004"/>
    <lineage>
        <taxon>Bacteria</taxon>
        <taxon>Pseudomonadati</taxon>
        <taxon>Pseudomonadota</taxon>
        <taxon>Betaproteobacteria</taxon>
        <taxon>Burkholderiales</taxon>
        <taxon>Oxalobacteraceae</taxon>
        <taxon>Glaciimonas</taxon>
    </lineage>
</organism>
<reference evidence="1 2" key="1">
    <citation type="submission" date="2020-08" db="EMBL/GenBank/DDBJ databases">
        <title>Genomic Encyclopedia of Type Strains, Phase IV (KMG-IV): sequencing the most valuable type-strain genomes for metagenomic binning, comparative biology and taxonomic classification.</title>
        <authorList>
            <person name="Goeker M."/>
        </authorList>
    </citation>
    <scope>NUCLEOTIDE SEQUENCE [LARGE SCALE GENOMIC DNA]</scope>
    <source>
        <strain evidence="1 2">DSM 23240</strain>
    </source>
</reference>
<dbReference type="EMBL" id="JACHHQ010000003">
    <property type="protein sequence ID" value="MBB5199724.1"/>
    <property type="molecule type" value="Genomic_DNA"/>
</dbReference>
<gene>
    <name evidence="1" type="ORF">HNR39_001556</name>
</gene>
<protein>
    <submittedName>
        <fullName evidence="1">Uncharacterized protein</fullName>
    </submittedName>
</protein>
<evidence type="ECO:0000313" key="1">
    <source>
        <dbReference type="EMBL" id="MBB5199724.1"/>
    </source>
</evidence>
<sequence length="64" mass="7473">MRLRVFCYISVFAFIDSQFYDSIFDGSLHTVKIHIIKYGHTSHPLTDIQLRNTWGKDNPTRTGI</sequence>
<comment type="caution">
    <text evidence="1">The sequence shown here is derived from an EMBL/GenBank/DDBJ whole genome shotgun (WGS) entry which is preliminary data.</text>
</comment>
<name>A0A840RSR3_9BURK</name>